<proteinExistence type="predicted"/>
<dbReference type="EMBL" id="AWQX01000376">
    <property type="protein sequence ID" value="EST19581.1"/>
    <property type="molecule type" value="Genomic_DNA"/>
</dbReference>
<dbReference type="HOGENOM" id="CLU_2792353_0_0_11"/>
<gene>
    <name evidence="2" type="ORF">M878_41895</name>
</gene>
<accession>V6JKC5</accession>
<protein>
    <recommendedName>
        <fullName evidence="1">Potassium/proton antiporter subunit KhtT-like N-terminal domain-containing protein</fullName>
    </recommendedName>
</protein>
<keyword evidence="3" id="KW-1185">Reference proteome</keyword>
<sequence length="68" mass="6971">MVTHRDGSRTLSADKGEDPDACALSIRLSGQEAEALAGTLNPTHHSPSLLSTMALGLVAERIALSAAS</sequence>
<evidence type="ECO:0000313" key="3">
    <source>
        <dbReference type="Proteomes" id="UP000017984"/>
    </source>
</evidence>
<dbReference type="PATRIC" id="fig|1352936.5.peg.8675"/>
<evidence type="ECO:0000313" key="2">
    <source>
        <dbReference type="EMBL" id="EST19581.1"/>
    </source>
</evidence>
<feature type="domain" description="Potassium/proton antiporter subunit KhtT-like N-terminal" evidence="1">
    <location>
        <begin position="2"/>
        <end position="43"/>
    </location>
</feature>
<evidence type="ECO:0000259" key="1">
    <source>
        <dbReference type="Pfam" id="PF25991"/>
    </source>
</evidence>
<dbReference type="Proteomes" id="UP000017984">
    <property type="component" value="Chromosome"/>
</dbReference>
<comment type="caution">
    <text evidence="2">The sequence shown here is derived from an EMBL/GenBank/DDBJ whole genome shotgun (WGS) entry which is preliminary data.</text>
</comment>
<reference evidence="2 3" key="1">
    <citation type="journal article" date="2014" name="Genome Announc.">
        <title>Draft Genome Sequence of Streptomyces roseochromogenes subsp. oscitans DS 12.976, Producer of the Aminocoumarin Antibiotic Clorobiocin.</title>
        <authorList>
            <person name="Ruckert C."/>
            <person name="Kalinowski J."/>
            <person name="Heide L."/>
            <person name="Apel A.K."/>
        </authorList>
    </citation>
    <scope>NUCLEOTIDE SEQUENCE [LARGE SCALE GENOMIC DNA]</scope>
    <source>
        <strain evidence="2 3">DS 12.976</strain>
    </source>
</reference>
<name>V6JKC5_STRRC</name>
<dbReference type="InterPro" id="IPR058776">
    <property type="entry name" value="KhtT-like_N"/>
</dbReference>
<organism evidence="2 3">
    <name type="scientific">Streptomyces roseochromogenus subsp. oscitans DS 12.976</name>
    <dbReference type="NCBI Taxonomy" id="1352936"/>
    <lineage>
        <taxon>Bacteria</taxon>
        <taxon>Bacillati</taxon>
        <taxon>Actinomycetota</taxon>
        <taxon>Actinomycetes</taxon>
        <taxon>Kitasatosporales</taxon>
        <taxon>Streptomycetaceae</taxon>
        <taxon>Streptomyces</taxon>
    </lineage>
</organism>
<dbReference type="AlphaFoldDB" id="V6JKC5"/>
<dbReference type="Pfam" id="PF25991">
    <property type="entry name" value="KhtT_N"/>
    <property type="match status" value="1"/>
</dbReference>
<dbReference type="STRING" id="1352936.M878_41895"/>